<dbReference type="CDD" id="cd05300">
    <property type="entry name" value="2-Hacid_dh_1"/>
    <property type="match status" value="1"/>
</dbReference>
<dbReference type="InterPro" id="IPR036291">
    <property type="entry name" value="NAD(P)-bd_dom_sf"/>
</dbReference>
<dbReference type="RefSeq" id="WP_071655759.1">
    <property type="nucleotide sequence ID" value="NZ_MLCF01000025.1"/>
</dbReference>
<dbReference type="OrthoDB" id="4324715at2"/>
<dbReference type="STRING" id="1428644.BIV57_06555"/>
<protein>
    <submittedName>
        <fullName evidence="4">Hydroxyacid dehydrogenase</fullName>
    </submittedName>
</protein>
<dbReference type="InterPro" id="IPR006140">
    <property type="entry name" value="D-isomer_DH_NAD-bd"/>
</dbReference>
<reference evidence="4 5" key="1">
    <citation type="submission" date="2016-10" db="EMBL/GenBank/DDBJ databases">
        <title>Genome sequence of Streptomyces gilvigriseus MUSC 26.</title>
        <authorList>
            <person name="Lee L.-H."/>
            <person name="Ser H.-L."/>
        </authorList>
    </citation>
    <scope>NUCLEOTIDE SEQUENCE [LARGE SCALE GENOMIC DNA]</scope>
    <source>
        <strain evidence="4 5">MUSC 26</strain>
    </source>
</reference>
<feature type="domain" description="D-isomer specific 2-hydroxyacid dehydrogenase NAD-binding" evidence="3">
    <location>
        <begin position="95"/>
        <end position="274"/>
    </location>
</feature>
<dbReference type="Gene3D" id="3.40.50.720">
    <property type="entry name" value="NAD(P)-binding Rossmann-like Domain"/>
    <property type="match status" value="2"/>
</dbReference>
<dbReference type="PANTHER" id="PTHR43333">
    <property type="entry name" value="2-HACID_DH_C DOMAIN-CONTAINING PROTEIN"/>
    <property type="match status" value="1"/>
</dbReference>
<dbReference type="Pfam" id="PF02826">
    <property type="entry name" value="2-Hacid_dh_C"/>
    <property type="match status" value="1"/>
</dbReference>
<accession>A0A1J7BI51</accession>
<dbReference type="PANTHER" id="PTHR43333:SF1">
    <property type="entry name" value="D-ISOMER SPECIFIC 2-HYDROXYACID DEHYDROGENASE NAD-BINDING DOMAIN-CONTAINING PROTEIN"/>
    <property type="match status" value="1"/>
</dbReference>
<organism evidence="4 5">
    <name type="scientific">Mangrovactinospora gilvigrisea</name>
    <dbReference type="NCBI Taxonomy" id="1428644"/>
    <lineage>
        <taxon>Bacteria</taxon>
        <taxon>Bacillati</taxon>
        <taxon>Actinomycetota</taxon>
        <taxon>Actinomycetes</taxon>
        <taxon>Kitasatosporales</taxon>
        <taxon>Streptomycetaceae</taxon>
        <taxon>Mangrovactinospora</taxon>
    </lineage>
</organism>
<dbReference type="AlphaFoldDB" id="A0A1J7BI51"/>
<gene>
    <name evidence="4" type="ORF">BIV57_06555</name>
</gene>
<evidence type="ECO:0000313" key="5">
    <source>
        <dbReference type="Proteomes" id="UP000243342"/>
    </source>
</evidence>
<proteinExistence type="predicted"/>
<keyword evidence="1" id="KW-0560">Oxidoreductase</keyword>
<keyword evidence="5" id="KW-1185">Reference proteome</keyword>
<dbReference type="GO" id="GO:0016491">
    <property type="term" value="F:oxidoreductase activity"/>
    <property type="evidence" value="ECO:0007669"/>
    <property type="project" value="UniProtKB-KW"/>
</dbReference>
<name>A0A1J7BI51_9ACTN</name>
<sequence>MRRRLAGRAALETADGPAELAALLDGADALLAWDFNSDAVRTAWPRDPARAPRWVHAASAGVDRLMFPELVGTPGLRVTNSRGVFEQPIAEWVAGVVLAFAKDLPGSWERQRQRVWEHRETRRVHGSTALVVGAGPIGRAVGRTLRALGARVRLTGRRERADDPEFGRIHGSSGVDGEFGELLGGADWVVAAAPLTDATRGLFDAAAFARMRPGAAFVNVGRGPLVVEDDLLAALRSGTGRPARAALDVFCREPLPAASPLWEAPGLLVSPHMSGDAVGWEEELAQVFLAEFERWTADRPARNAVDLHLGYVPMTPQP</sequence>
<keyword evidence="2" id="KW-0520">NAD</keyword>
<dbReference type="SUPFAM" id="SSF51735">
    <property type="entry name" value="NAD(P)-binding Rossmann-fold domains"/>
    <property type="match status" value="1"/>
</dbReference>
<dbReference type="Proteomes" id="UP000243342">
    <property type="component" value="Unassembled WGS sequence"/>
</dbReference>
<dbReference type="EMBL" id="MLCF01000025">
    <property type="protein sequence ID" value="OIV38351.1"/>
    <property type="molecule type" value="Genomic_DNA"/>
</dbReference>
<evidence type="ECO:0000256" key="2">
    <source>
        <dbReference type="ARBA" id="ARBA00023027"/>
    </source>
</evidence>
<evidence type="ECO:0000256" key="1">
    <source>
        <dbReference type="ARBA" id="ARBA00023002"/>
    </source>
</evidence>
<evidence type="ECO:0000259" key="3">
    <source>
        <dbReference type="Pfam" id="PF02826"/>
    </source>
</evidence>
<dbReference type="GO" id="GO:0051287">
    <property type="term" value="F:NAD binding"/>
    <property type="evidence" value="ECO:0007669"/>
    <property type="project" value="InterPro"/>
</dbReference>
<comment type="caution">
    <text evidence="4">The sequence shown here is derived from an EMBL/GenBank/DDBJ whole genome shotgun (WGS) entry which is preliminary data.</text>
</comment>
<evidence type="ECO:0000313" key="4">
    <source>
        <dbReference type="EMBL" id="OIV38351.1"/>
    </source>
</evidence>